<dbReference type="Proteomes" id="UP001249851">
    <property type="component" value="Unassembled WGS sequence"/>
</dbReference>
<dbReference type="SUPFAM" id="SSF57903">
    <property type="entry name" value="FYVE/PHD zinc finger"/>
    <property type="match status" value="1"/>
</dbReference>
<gene>
    <name evidence="2" type="ORF">P5673_032813</name>
</gene>
<evidence type="ECO:0000259" key="1">
    <source>
        <dbReference type="Pfam" id="PF25244"/>
    </source>
</evidence>
<protein>
    <recommendedName>
        <fullName evidence="1">PML C-terminal domain-containing protein</fullName>
    </recommendedName>
</protein>
<accession>A0AAD9PQR7</accession>
<reference evidence="2" key="1">
    <citation type="journal article" date="2023" name="G3 (Bethesda)">
        <title>Whole genome assembly and annotation of the endangered Caribbean coral Acropora cervicornis.</title>
        <authorList>
            <person name="Selwyn J.D."/>
            <person name="Vollmer S.V."/>
        </authorList>
    </citation>
    <scope>NUCLEOTIDE SEQUENCE</scope>
    <source>
        <strain evidence="2">K2</strain>
    </source>
</reference>
<evidence type="ECO:0000313" key="2">
    <source>
        <dbReference type="EMBL" id="KAK2547312.1"/>
    </source>
</evidence>
<dbReference type="Gene3D" id="3.30.40.10">
    <property type="entry name" value="Zinc/RING finger domain, C3HC4 (zinc finger)"/>
    <property type="match status" value="1"/>
</dbReference>
<dbReference type="PANTHER" id="PTHR20956:SF12">
    <property type="entry name" value="FLYWCH-TYPE DOMAIN-CONTAINING PROTEIN"/>
    <property type="match status" value="1"/>
</dbReference>
<proteinExistence type="predicted"/>
<dbReference type="PANTHER" id="PTHR20956">
    <property type="entry name" value="HEH2P"/>
    <property type="match status" value="1"/>
</dbReference>
<feature type="domain" description="PML C-terminal" evidence="1">
    <location>
        <begin position="191"/>
        <end position="238"/>
    </location>
</feature>
<dbReference type="Pfam" id="PF25244">
    <property type="entry name" value="PML_C"/>
    <property type="match status" value="1"/>
</dbReference>
<dbReference type="InterPro" id="IPR013083">
    <property type="entry name" value="Znf_RING/FYVE/PHD"/>
</dbReference>
<organism evidence="2 3">
    <name type="scientific">Acropora cervicornis</name>
    <name type="common">Staghorn coral</name>
    <dbReference type="NCBI Taxonomy" id="6130"/>
    <lineage>
        <taxon>Eukaryota</taxon>
        <taxon>Metazoa</taxon>
        <taxon>Cnidaria</taxon>
        <taxon>Anthozoa</taxon>
        <taxon>Hexacorallia</taxon>
        <taxon>Scleractinia</taxon>
        <taxon>Astrocoeniina</taxon>
        <taxon>Acroporidae</taxon>
        <taxon>Acropora</taxon>
    </lineage>
</organism>
<dbReference type="AlphaFoldDB" id="A0AAD9PQR7"/>
<keyword evidence="3" id="KW-1185">Reference proteome</keyword>
<dbReference type="EMBL" id="JARQWQ010000193">
    <property type="protein sequence ID" value="KAK2547312.1"/>
    <property type="molecule type" value="Genomic_DNA"/>
</dbReference>
<sequence length="308" mass="34271">MADKCISCNRTVTARQEAIQCDGCLKWNHRTCNTAEVGVELAATITAKVKAKASVDIFKPASAIVEEVLLEDLKDVPCLCLPKPEYLARVFNRHRQRLRPKDPRDLNFDLEQDHIPDGLLRGDLQGHDALEDVKALNKILFKSSLQLSLSKIVNKSGTIDINSAIGDMNYLDRSHALLKSLDEIIGDPSEGKVMKKSTAKKLADSGLGFHHLKSLFDTQGEQGLLAVLANPPTNSRRVRVRGTAQPLTLHIDGVIFTRDYFDFNVMVVVAMVCCEVFFTDELSLARCSFIRSCRNLISYPDLTLSLEM</sequence>
<reference evidence="2" key="2">
    <citation type="journal article" date="2023" name="Science">
        <title>Genomic signatures of disease resistance in endangered staghorn corals.</title>
        <authorList>
            <person name="Vollmer S.V."/>
            <person name="Selwyn J.D."/>
            <person name="Despard B.A."/>
            <person name="Roesel C.L."/>
        </authorList>
    </citation>
    <scope>NUCLEOTIDE SEQUENCE</scope>
    <source>
        <strain evidence="2">K2</strain>
    </source>
</reference>
<dbReference type="InterPro" id="IPR057617">
    <property type="entry name" value="PML_C"/>
</dbReference>
<name>A0AAD9PQR7_ACRCE</name>
<evidence type="ECO:0000313" key="3">
    <source>
        <dbReference type="Proteomes" id="UP001249851"/>
    </source>
</evidence>
<dbReference type="InterPro" id="IPR011011">
    <property type="entry name" value="Znf_FYVE_PHD"/>
</dbReference>
<comment type="caution">
    <text evidence="2">The sequence shown here is derived from an EMBL/GenBank/DDBJ whole genome shotgun (WGS) entry which is preliminary data.</text>
</comment>